<feature type="domain" description="N-acetyltransferase" evidence="3">
    <location>
        <begin position="6"/>
        <end position="126"/>
    </location>
</feature>
<dbReference type="InterPro" id="IPR016181">
    <property type="entry name" value="Acyl_CoA_acyltransferase"/>
</dbReference>
<protein>
    <recommendedName>
        <fullName evidence="3">N-acetyltransferase domain-containing protein</fullName>
    </recommendedName>
</protein>
<dbReference type="Proteomes" id="UP001139887">
    <property type="component" value="Unassembled WGS sequence"/>
</dbReference>
<keyword evidence="5" id="KW-1185">Reference proteome</keyword>
<dbReference type="Pfam" id="PF00583">
    <property type="entry name" value="Acetyltransf_1"/>
    <property type="match status" value="1"/>
</dbReference>
<dbReference type="InterPro" id="IPR051635">
    <property type="entry name" value="SNAT-like"/>
</dbReference>
<dbReference type="SUPFAM" id="SSF55729">
    <property type="entry name" value="Acyl-CoA N-acyltransferases (Nat)"/>
    <property type="match status" value="1"/>
</dbReference>
<organism evidence="4 5">
    <name type="scientific">Coemansia brasiliensis</name>
    <dbReference type="NCBI Taxonomy" id="2650707"/>
    <lineage>
        <taxon>Eukaryota</taxon>
        <taxon>Fungi</taxon>
        <taxon>Fungi incertae sedis</taxon>
        <taxon>Zoopagomycota</taxon>
        <taxon>Kickxellomycotina</taxon>
        <taxon>Kickxellomycetes</taxon>
        <taxon>Kickxellales</taxon>
        <taxon>Kickxellaceae</taxon>
        <taxon>Coemansia</taxon>
    </lineage>
</organism>
<comment type="caution">
    <text evidence="4">The sequence shown here is derived from an EMBL/GenBank/DDBJ whole genome shotgun (WGS) entry which is preliminary data.</text>
</comment>
<evidence type="ECO:0000313" key="4">
    <source>
        <dbReference type="EMBL" id="KAJ2850161.1"/>
    </source>
</evidence>
<evidence type="ECO:0000256" key="1">
    <source>
        <dbReference type="ARBA" id="ARBA00022679"/>
    </source>
</evidence>
<dbReference type="InterPro" id="IPR000182">
    <property type="entry name" value="GNAT_dom"/>
</dbReference>
<dbReference type="GO" id="GO:0005737">
    <property type="term" value="C:cytoplasm"/>
    <property type="evidence" value="ECO:0007669"/>
    <property type="project" value="TreeGrafter"/>
</dbReference>
<name>A0A9W8IFG9_9FUNG</name>
<keyword evidence="1" id="KW-0808">Transferase</keyword>
<dbReference type="PROSITE" id="PS51186">
    <property type="entry name" value="GNAT"/>
    <property type="match status" value="1"/>
</dbReference>
<reference evidence="4" key="1">
    <citation type="submission" date="2022-07" db="EMBL/GenBank/DDBJ databases">
        <title>Phylogenomic reconstructions and comparative analyses of Kickxellomycotina fungi.</title>
        <authorList>
            <person name="Reynolds N.K."/>
            <person name="Stajich J.E."/>
            <person name="Barry K."/>
            <person name="Grigoriev I.V."/>
            <person name="Crous P."/>
            <person name="Smith M.E."/>
        </authorList>
    </citation>
    <scope>NUCLEOTIDE SEQUENCE</scope>
    <source>
        <strain evidence="4">NRRL 1566</strain>
    </source>
</reference>
<evidence type="ECO:0000256" key="2">
    <source>
        <dbReference type="ARBA" id="ARBA00023315"/>
    </source>
</evidence>
<dbReference type="EMBL" id="JANBUW010000042">
    <property type="protein sequence ID" value="KAJ2850161.1"/>
    <property type="molecule type" value="Genomic_DNA"/>
</dbReference>
<dbReference type="PANTHER" id="PTHR10908">
    <property type="entry name" value="SEROTONIN N-ACETYLTRANSFERASE"/>
    <property type="match status" value="1"/>
</dbReference>
<accession>A0A9W8IFG9</accession>
<dbReference type="OrthoDB" id="30840at2759"/>
<keyword evidence="2" id="KW-0012">Acyltransferase</keyword>
<dbReference type="PANTHER" id="PTHR10908:SF0">
    <property type="entry name" value="SEROTONIN N-ACETYLTRANSFERASE"/>
    <property type="match status" value="1"/>
</dbReference>
<dbReference type="GO" id="GO:0004059">
    <property type="term" value="F:aralkylamine N-acetyltransferase activity"/>
    <property type="evidence" value="ECO:0007669"/>
    <property type="project" value="TreeGrafter"/>
</dbReference>
<proteinExistence type="predicted"/>
<evidence type="ECO:0000313" key="5">
    <source>
        <dbReference type="Proteomes" id="UP001139887"/>
    </source>
</evidence>
<dbReference type="Gene3D" id="3.40.630.30">
    <property type="match status" value="1"/>
</dbReference>
<dbReference type="AlphaFoldDB" id="A0A9W8IFG9"/>
<gene>
    <name evidence="4" type="ORF">IWW36_002118</name>
</gene>
<dbReference type="CDD" id="cd04301">
    <property type="entry name" value="NAT_SF"/>
    <property type="match status" value="1"/>
</dbReference>
<evidence type="ECO:0000259" key="3">
    <source>
        <dbReference type="PROSITE" id="PS51186"/>
    </source>
</evidence>
<sequence length="126" mass="14136">MDIDKLEYRNLQGLNEAEAAWPIEKDGYPEDEAASFDNIRYRFTSAPHLFYGAFAGDELVGYIMSTQAASPLVTHESMSLHDPQGTTVCVHSVCVSAKWQRKGLATQLLKKYTEAMRLYNKTASVK</sequence>